<comment type="caution">
    <text evidence="2">The sequence shown here is derived from an EMBL/GenBank/DDBJ whole genome shotgun (WGS) entry which is preliminary data.</text>
</comment>
<keyword evidence="1" id="KW-0472">Membrane</keyword>
<accession>Z9JJ61</accession>
<gene>
    <name evidence="2" type="ORF">AF72_06840</name>
</gene>
<evidence type="ECO:0000313" key="3">
    <source>
        <dbReference type="Proteomes" id="UP000020406"/>
    </source>
</evidence>
<reference evidence="2 3" key="1">
    <citation type="journal article" date="2014" name="Genome Announc.">
        <title>Draft Genome Sequence of Xylella fastidiosa Pear Leaf Scorch Strain in Taiwan.</title>
        <authorList>
            <person name="Su C.C."/>
            <person name="Deng W.L."/>
            <person name="Jan F.J."/>
            <person name="Chang C.J."/>
            <person name="Huang H."/>
            <person name="Chen J."/>
        </authorList>
    </citation>
    <scope>NUCLEOTIDE SEQUENCE [LARGE SCALE GENOMIC DNA]</scope>
    <source>
        <strain evidence="2 3">PLS229</strain>
    </source>
</reference>
<proteinExistence type="predicted"/>
<organism evidence="2 3">
    <name type="scientific">Xylella taiwanensis</name>
    <dbReference type="NCBI Taxonomy" id="1444770"/>
    <lineage>
        <taxon>Bacteria</taxon>
        <taxon>Pseudomonadati</taxon>
        <taxon>Pseudomonadota</taxon>
        <taxon>Gammaproteobacteria</taxon>
        <taxon>Lysobacterales</taxon>
        <taxon>Lysobacteraceae</taxon>
        <taxon>Xylella</taxon>
    </lineage>
</organism>
<dbReference type="PATRIC" id="fig|1444770.3.peg.1628"/>
<sequence length="45" mass="5058">MQESSKRLLCDAYGSLHYSLVVAFFFNAFGWVKQGLGTQMVLADQ</sequence>
<evidence type="ECO:0000313" key="2">
    <source>
        <dbReference type="EMBL" id="EWS78214.1"/>
    </source>
</evidence>
<dbReference type="AlphaFoldDB" id="Z9JJ61"/>
<dbReference type="EMBL" id="JDSQ01000009">
    <property type="protein sequence ID" value="EWS78214.1"/>
    <property type="molecule type" value="Genomic_DNA"/>
</dbReference>
<keyword evidence="1" id="KW-0812">Transmembrane</keyword>
<feature type="transmembrane region" description="Helical" evidence="1">
    <location>
        <begin position="12"/>
        <end position="32"/>
    </location>
</feature>
<evidence type="ECO:0000256" key="1">
    <source>
        <dbReference type="SAM" id="Phobius"/>
    </source>
</evidence>
<keyword evidence="1" id="KW-1133">Transmembrane helix</keyword>
<dbReference type="Proteomes" id="UP000020406">
    <property type="component" value="Unassembled WGS sequence"/>
</dbReference>
<dbReference type="STRING" id="1444770.AF72_06840"/>
<name>Z9JJ61_9GAMM</name>
<protein>
    <submittedName>
        <fullName evidence="2">Uncharacterized protein</fullName>
    </submittedName>
</protein>